<accession>A0A6C0DYQ5</accession>
<proteinExistence type="predicted"/>
<organism evidence="1">
    <name type="scientific">viral metagenome</name>
    <dbReference type="NCBI Taxonomy" id="1070528"/>
    <lineage>
        <taxon>unclassified sequences</taxon>
        <taxon>metagenomes</taxon>
        <taxon>organismal metagenomes</taxon>
    </lineage>
</organism>
<dbReference type="EMBL" id="MN739700">
    <property type="protein sequence ID" value="QHT22007.1"/>
    <property type="molecule type" value="Genomic_DNA"/>
</dbReference>
<name>A0A6C0DYQ5_9ZZZZ</name>
<sequence length="164" mass="18948">MSGKIIAMPDESLKHKTLGAIKNVFMHLRLGPDSDWRILCVEFGGLWVELFLLWIMYLYCPVSDNSTKMHQELETLPVSLEMPWGMVVAESNKLGRISANVDYRVEWTSIRLCEIRLIKIENSSINKMITTVTQINLGPENLHCFLLDIINRLEKSLRQEVEED</sequence>
<evidence type="ECO:0000313" key="1">
    <source>
        <dbReference type="EMBL" id="QHT22007.1"/>
    </source>
</evidence>
<dbReference type="AlphaFoldDB" id="A0A6C0DYQ5"/>
<reference evidence="1" key="1">
    <citation type="journal article" date="2020" name="Nature">
        <title>Giant virus diversity and host interactions through global metagenomics.</title>
        <authorList>
            <person name="Schulz F."/>
            <person name="Roux S."/>
            <person name="Paez-Espino D."/>
            <person name="Jungbluth S."/>
            <person name="Walsh D.A."/>
            <person name="Denef V.J."/>
            <person name="McMahon K.D."/>
            <person name="Konstantinidis K.T."/>
            <person name="Eloe-Fadrosh E.A."/>
            <person name="Kyrpides N.C."/>
            <person name="Woyke T."/>
        </authorList>
    </citation>
    <scope>NUCLEOTIDE SEQUENCE</scope>
    <source>
        <strain evidence="1">GVMAG-M-3300023179-103</strain>
    </source>
</reference>
<protein>
    <submittedName>
        <fullName evidence="1">Uncharacterized protein</fullName>
    </submittedName>
</protein>